<dbReference type="STRING" id="1306947.J120_04780"/>
<dbReference type="AlphaFoldDB" id="A0A0D2JD58"/>
<dbReference type="EMBL" id="ARQD01000005">
    <property type="protein sequence ID" value="KIX84891.1"/>
    <property type="molecule type" value="Genomic_DNA"/>
</dbReference>
<keyword evidence="3" id="KW-1185">Reference proteome</keyword>
<evidence type="ECO:0000313" key="3">
    <source>
        <dbReference type="Proteomes" id="UP000032214"/>
    </source>
</evidence>
<feature type="region of interest" description="Disordered" evidence="1">
    <location>
        <begin position="1"/>
        <end position="46"/>
    </location>
</feature>
<sequence length="68" mass="8129">MKRRFEKGHDNKLENATNNKNVSQKAQQEWRKVMNSSEEKLSEGAQEAFKLRTVAHKDQWRRDNKKSK</sequence>
<gene>
    <name evidence="2" type="ORF">J120_04780</name>
</gene>
<evidence type="ECO:0000313" key="2">
    <source>
        <dbReference type="EMBL" id="KIX84891.1"/>
    </source>
</evidence>
<name>A0A0D2JD58_9BACT</name>
<evidence type="ECO:0000256" key="1">
    <source>
        <dbReference type="SAM" id="MobiDB-lite"/>
    </source>
</evidence>
<comment type="caution">
    <text evidence="2">The sequence shown here is derived from an EMBL/GenBank/DDBJ whole genome shotgun (WGS) entry which is preliminary data.</text>
</comment>
<organism evidence="2 3">
    <name type="scientific">candidate division TM6 bacterium JCVI TM6SC1</name>
    <dbReference type="NCBI Taxonomy" id="1306947"/>
    <lineage>
        <taxon>Bacteria</taxon>
        <taxon>Candidatus Babelota</taxon>
        <taxon>Vermiphilus</taxon>
    </lineage>
</organism>
<proteinExistence type="predicted"/>
<reference evidence="2 3" key="1">
    <citation type="journal article" date="2013" name="Proc. Natl. Acad. Sci. U.S.A.">
        <title>Candidate phylum TM6 genome recovered from a hospital sink biofilm provides genomic insights into this uncultivated phylum.</title>
        <authorList>
            <person name="McLean J.S."/>
            <person name="Lombardo M.J."/>
            <person name="Badger J.H."/>
            <person name="Edlund A."/>
            <person name="Novotny M."/>
            <person name="Yee-Greenbaum J."/>
            <person name="Vyahhi N."/>
            <person name="Hall A.P."/>
            <person name="Yang Y."/>
            <person name="Dupont C.L."/>
            <person name="Ziegler M.G."/>
            <person name="Chitsaz H."/>
            <person name="Allen A.E."/>
            <person name="Yooseph S."/>
            <person name="Tesler G."/>
            <person name="Pevzner P.A."/>
            <person name="Friedman R.M."/>
            <person name="Nealson K.H."/>
            <person name="Venter J.C."/>
            <person name="Lasken R.S."/>
        </authorList>
    </citation>
    <scope>NUCLEOTIDE SEQUENCE [LARGE SCALE GENOMIC DNA]</scope>
    <source>
        <strain evidence="2 3">TM6SC1</strain>
    </source>
</reference>
<protein>
    <submittedName>
        <fullName evidence="2">Uncharacterized protein</fullName>
    </submittedName>
</protein>
<feature type="compositionally biased region" description="Polar residues" evidence="1">
    <location>
        <begin position="14"/>
        <end position="27"/>
    </location>
</feature>
<dbReference type="Proteomes" id="UP000032214">
    <property type="component" value="Unassembled WGS sequence"/>
</dbReference>
<feature type="compositionally biased region" description="Basic and acidic residues" evidence="1">
    <location>
        <begin position="28"/>
        <end position="42"/>
    </location>
</feature>
<accession>A0A0D2JD58</accession>